<dbReference type="Proteomes" id="UP000789901">
    <property type="component" value="Unassembled WGS sequence"/>
</dbReference>
<organism evidence="2 3">
    <name type="scientific">Gigaspora margarita</name>
    <dbReference type="NCBI Taxonomy" id="4874"/>
    <lineage>
        <taxon>Eukaryota</taxon>
        <taxon>Fungi</taxon>
        <taxon>Fungi incertae sedis</taxon>
        <taxon>Mucoromycota</taxon>
        <taxon>Glomeromycotina</taxon>
        <taxon>Glomeromycetes</taxon>
        <taxon>Diversisporales</taxon>
        <taxon>Gigasporaceae</taxon>
        <taxon>Gigaspora</taxon>
    </lineage>
</organism>
<sequence>MNDTSSLLQTVPETINIEKSELDIELNNIYKNGSLVPNIIIISNYEVVADDEDYIFYKEEKYTIDEFLENQQKEIESLYNDNHLLNNYLFHKYKKIHEGILALQKDINNLENWYLRGSLENINGGNELKNRYEKEKQEIQNKLDELEAERINKIVKNSKGG</sequence>
<feature type="coiled-coil region" evidence="1">
    <location>
        <begin position="122"/>
        <end position="156"/>
    </location>
</feature>
<feature type="non-terminal residue" evidence="2">
    <location>
        <position position="161"/>
    </location>
</feature>
<accession>A0ABM8W3K4</accession>
<gene>
    <name evidence="2" type="ORF">GMARGA_LOCUS2915</name>
</gene>
<name>A0ABM8W3K4_GIGMA</name>
<dbReference type="EMBL" id="CAJVQB010000981">
    <property type="protein sequence ID" value="CAG8515917.1"/>
    <property type="molecule type" value="Genomic_DNA"/>
</dbReference>
<comment type="caution">
    <text evidence="2">The sequence shown here is derived from an EMBL/GenBank/DDBJ whole genome shotgun (WGS) entry which is preliminary data.</text>
</comment>
<evidence type="ECO:0000256" key="1">
    <source>
        <dbReference type="SAM" id="Coils"/>
    </source>
</evidence>
<protein>
    <submittedName>
        <fullName evidence="2">5315_t:CDS:1</fullName>
    </submittedName>
</protein>
<evidence type="ECO:0000313" key="2">
    <source>
        <dbReference type="EMBL" id="CAG8515917.1"/>
    </source>
</evidence>
<keyword evidence="1" id="KW-0175">Coiled coil</keyword>
<reference evidence="2 3" key="1">
    <citation type="submission" date="2021-06" db="EMBL/GenBank/DDBJ databases">
        <authorList>
            <person name="Kallberg Y."/>
            <person name="Tangrot J."/>
            <person name="Rosling A."/>
        </authorList>
    </citation>
    <scope>NUCLEOTIDE SEQUENCE [LARGE SCALE GENOMIC DNA]</scope>
    <source>
        <strain evidence="2 3">120-4 pot B 10/14</strain>
    </source>
</reference>
<evidence type="ECO:0000313" key="3">
    <source>
        <dbReference type="Proteomes" id="UP000789901"/>
    </source>
</evidence>
<keyword evidence="3" id="KW-1185">Reference proteome</keyword>
<proteinExistence type="predicted"/>